<reference evidence="8" key="1">
    <citation type="submission" date="2021-04" db="EMBL/GenBank/DDBJ databases">
        <authorList>
            <consortium name="Molecular Ecology Group"/>
        </authorList>
    </citation>
    <scope>NUCLEOTIDE SEQUENCE</scope>
</reference>
<evidence type="ECO:0000256" key="6">
    <source>
        <dbReference type="PIRSR" id="PIRSR000097-3"/>
    </source>
</evidence>
<dbReference type="SUPFAM" id="SSF51430">
    <property type="entry name" value="NAD(P)-linked oxidoreductase"/>
    <property type="match status" value="1"/>
</dbReference>
<feature type="active site" description="Proton donor" evidence="4">
    <location>
        <position position="54"/>
    </location>
</feature>
<evidence type="ECO:0000259" key="7">
    <source>
        <dbReference type="Pfam" id="PF00248"/>
    </source>
</evidence>
<dbReference type="Gene3D" id="3.20.20.100">
    <property type="entry name" value="NADP-dependent oxidoreductase domain"/>
    <property type="match status" value="1"/>
</dbReference>
<evidence type="ECO:0000256" key="3">
    <source>
        <dbReference type="ARBA" id="ARBA00023002"/>
    </source>
</evidence>
<name>A0A8S3ZZ39_9EUPU</name>
<evidence type="ECO:0000256" key="4">
    <source>
        <dbReference type="PIRSR" id="PIRSR000097-1"/>
    </source>
</evidence>
<keyword evidence="3" id="KW-0560">Oxidoreductase</keyword>
<dbReference type="FunFam" id="3.20.20.100:FF:000006">
    <property type="entry name" value="Aldo-keto reductase family 1 member A1"/>
    <property type="match status" value="1"/>
</dbReference>
<evidence type="ECO:0000256" key="2">
    <source>
        <dbReference type="ARBA" id="ARBA00022857"/>
    </source>
</evidence>
<dbReference type="PANTHER" id="PTHR11732">
    <property type="entry name" value="ALDO/KETO REDUCTASE"/>
    <property type="match status" value="1"/>
</dbReference>
<dbReference type="InterPro" id="IPR036812">
    <property type="entry name" value="NAD(P)_OxRdtase_dom_sf"/>
</dbReference>
<dbReference type="PROSITE" id="PS00798">
    <property type="entry name" value="ALDOKETO_REDUCTASE_1"/>
    <property type="match status" value="1"/>
</dbReference>
<dbReference type="GO" id="GO:0016491">
    <property type="term" value="F:oxidoreductase activity"/>
    <property type="evidence" value="ECO:0007669"/>
    <property type="project" value="UniProtKB-KW"/>
</dbReference>
<evidence type="ECO:0000313" key="8">
    <source>
        <dbReference type="EMBL" id="CAG5133332.1"/>
    </source>
</evidence>
<dbReference type="EMBL" id="CAJHNH020006112">
    <property type="protein sequence ID" value="CAG5133332.1"/>
    <property type="molecule type" value="Genomic_DNA"/>
</dbReference>
<comment type="similarity">
    <text evidence="1">Belongs to the aldo/keto reductase family.</text>
</comment>
<dbReference type="Proteomes" id="UP000678393">
    <property type="component" value="Unassembled WGS sequence"/>
</dbReference>
<dbReference type="InterPro" id="IPR020471">
    <property type="entry name" value="AKR"/>
</dbReference>
<protein>
    <recommendedName>
        <fullName evidence="7">NADP-dependent oxidoreductase domain-containing protein</fullName>
    </recommendedName>
</protein>
<dbReference type="InterPro" id="IPR023210">
    <property type="entry name" value="NADP_OxRdtase_dom"/>
</dbReference>
<feature type="domain" description="NADP-dependent oxidoreductase" evidence="7">
    <location>
        <begin position="20"/>
        <end position="273"/>
    </location>
</feature>
<dbReference type="PROSITE" id="PS00062">
    <property type="entry name" value="ALDOKETO_REDUCTASE_2"/>
    <property type="match status" value="1"/>
</dbReference>
<feature type="site" description="Lowers pKa of active site Tyr" evidence="6">
    <location>
        <position position="83"/>
    </location>
</feature>
<dbReference type="AlphaFoldDB" id="A0A8S3ZZ39"/>
<feature type="non-terminal residue" evidence="8">
    <location>
        <position position="1"/>
    </location>
</feature>
<sequence length="275" mass="30904">MSAETERIRLHSGRSIPVLGLGTLADLQGEDEIIEAVKTAVRVGYRHIDCAAIYRNERAVGHAIKELIVMGLIQREDLFVTSKLWNTCHKPDLVIPSLKKTLEDLGLEYIDLYLIHWPMAYQEGGELVPLNEQGKTLNSDVDYVDTWQAMEDCRDMGLTKDIGLSNFNRRQIERVLEVARIPPVVLQIEVNCRITNSKLIEFAKSKNIVVVAYAPLGAPNIDDGNVKLIDEPVVKEIAEKYGKTPAQVLLRFVIQLGLAVIPKSTNHKRIEENSK</sequence>
<evidence type="ECO:0000256" key="5">
    <source>
        <dbReference type="PIRSR" id="PIRSR000097-2"/>
    </source>
</evidence>
<accession>A0A8S3ZZ39</accession>
<keyword evidence="2" id="KW-0521">NADP</keyword>
<organism evidence="8 9">
    <name type="scientific">Candidula unifasciata</name>
    <dbReference type="NCBI Taxonomy" id="100452"/>
    <lineage>
        <taxon>Eukaryota</taxon>
        <taxon>Metazoa</taxon>
        <taxon>Spiralia</taxon>
        <taxon>Lophotrochozoa</taxon>
        <taxon>Mollusca</taxon>
        <taxon>Gastropoda</taxon>
        <taxon>Heterobranchia</taxon>
        <taxon>Euthyneura</taxon>
        <taxon>Panpulmonata</taxon>
        <taxon>Eupulmonata</taxon>
        <taxon>Stylommatophora</taxon>
        <taxon>Helicina</taxon>
        <taxon>Helicoidea</taxon>
        <taxon>Geomitridae</taxon>
        <taxon>Candidula</taxon>
    </lineage>
</organism>
<dbReference type="PRINTS" id="PR00069">
    <property type="entry name" value="ALDKETRDTASE"/>
</dbReference>
<feature type="binding site" evidence="5">
    <location>
        <position position="116"/>
    </location>
    <ligand>
        <name>substrate</name>
    </ligand>
</feature>
<evidence type="ECO:0000313" key="9">
    <source>
        <dbReference type="Proteomes" id="UP000678393"/>
    </source>
</evidence>
<dbReference type="InterPro" id="IPR018170">
    <property type="entry name" value="Aldo/ket_reductase_CS"/>
</dbReference>
<dbReference type="OrthoDB" id="416253at2759"/>
<comment type="caution">
    <text evidence="8">The sequence shown here is derived from an EMBL/GenBank/DDBJ whole genome shotgun (WGS) entry which is preliminary data.</text>
</comment>
<gene>
    <name evidence="8" type="ORF">CUNI_LOCUS18890</name>
</gene>
<dbReference type="Pfam" id="PF00248">
    <property type="entry name" value="Aldo_ket_red"/>
    <property type="match status" value="1"/>
</dbReference>
<dbReference type="PIRSF" id="PIRSF000097">
    <property type="entry name" value="AKR"/>
    <property type="match status" value="1"/>
</dbReference>
<proteinExistence type="inferred from homology"/>
<keyword evidence="9" id="KW-1185">Reference proteome</keyword>
<evidence type="ECO:0000256" key="1">
    <source>
        <dbReference type="ARBA" id="ARBA00007905"/>
    </source>
</evidence>